<dbReference type="PANTHER" id="PTHR43767:SF10">
    <property type="entry name" value="SURFACTIN SYNTHASE SUBUNIT 1"/>
    <property type="match status" value="1"/>
</dbReference>
<keyword evidence="4" id="KW-1185">Reference proteome</keyword>
<proteinExistence type="predicted"/>
<dbReference type="RefSeq" id="XP_056050324.1">
    <property type="nucleotide sequence ID" value="XM_056193268.1"/>
</dbReference>
<organism evidence="3 4">
    <name type="scientific">Akanthomyces muscarius</name>
    <name type="common">Entomopathogenic fungus</name>
    <name type="synonym">Lecanicillium muscarium</name>
    <dbReference type="NCBI Taxonomy" id="2231603"/>
    <lineage>
        <taxon>Eukaryota</taxon>
        <taxon>Fungi</taxon>
        <taxon>Dikarya</taxon>
        <taxon>Ascomycota</taxon>
        <taxon>Pezizomycotina</taxon>
        <taxon>Sordariomycetes</taxon>
        <taxon>Hypocreomycetidae</taxon>
        <taxon>Hypocreales</taxon>
        <taxon>Cordycipitaceae</taxon>
        <taxon>Akanthomyces</taxon>
    </lineage>
</organism>
<dbReference type="EMBL" id="JAJHUN010000010">
    <property type="protein sequence ID" value="KAJ4147383.1"/>
    <property type="molecule type" value="Genomic_DNA"/>
</dbReference>
<feature type="domain" description="AMP-dependent synthetase/ligase" evidence="1">
    <location>
        <begin position="113"/>
        <end position="485"/>
    </location>
</feature>
<dbReference type="InterPro" id="IPR050237">
    <property type="entry name" value="ATP-dep_AMP-bd_enzyme"/>
</dbReference>
<evidence type="ECO:0000313" key="3">
    <source>
        <dbReference type="EMBL" id="KAJ4147383.1"/>
    </source>
</evidence>
<reference evidence="3" key="1">
    <citation type="journal article" date="2023" name="Access Microbiol">
        <title>De-novo genome assembly for Akanthomyces muscarius, a biocontrol agent of insect agricultural pests.</title>
        <authorList>
            <person name="Erdos Z."/>
            <person name="Studholme D.J."/>
            <person name="Raymond B."/>
            <person name="Sharma M."/>
        </authorList>
    </citation>
    <scope>NUCLEOTIDE SEQUENCE</scope>
    <source>
        <strain evidence="3">Ve6</strain>
    </source>
</reference>
<dbReference type="SUPFAM" id="SSF56801">
    <property type="entry name" value="Acetyl-CoA synthetase-like"/>
    <property type="match status" value="1"/>
</dbReference>
<dbReference type="InterPro" id="IPR009081">
    <property type="entry name" value="PP-bd_ACP"/>
</dbReference>
<dbReference type="KEGG" id="amus:LMH87_001905"/>
<dbReference type="InterPro" id="IPR020845">
    <property type="entry name" value="AMP-binding_CS"/>
</dbReference>
<dbReference type="AlphaFoldDB" id="A0A9W8UJ55"/>
<dbReference type="InterPro" id="IPR036736">
    <property type="entry name" value="ACP-like_sf"/>
</dbReference>
<dbReference type="PANTHER" id="PTHR43767">
    <property type="entry name" value="LONG-CHAIN-FATTY-ACID--COA LIGASE"/>
    <property type="match status" value="1"/>
</dbReference>
<sequence length="766" mass="82577">MVNEMMALVEGKSTPKSTTTSLWVALNQRAGVDPDRLALLSPKQPPNLLSELVRPWPVGGHEDEGREMKNSSSVIGDGRGTTAIRKLTSPACLLSYLLSWILPTPANSGDAPYLQWSFGELQRASIRLGVFLRRSRGVEPGATAVLFTTLSAEWTLLLSMSALNRYTAVTLPNSALRPGNQVLQDQMDELAPSIIVVATEAEARHVADNLSTNIAVGISIEKFTNQAPDGWVSMADIAAEMASQGCHNYIDTMAALQNEPEDHGRNAFVVYTSGSTGKPKGCPLSVGYLLQALDYLATQYVPLLPTPITLVSGVNNQVRCQAMTVLSWATGNAAVMDTCEMDPESILDGLRRCRPISISLFVTAVKTLARAPNYSADAVRSVRVVNLTGLTVTTAALRVAQQTFPRAQILPSYAMTEAASVVTWASWYRPPAVDKMPSWCGIAASGMVAPGSALKVVGPDGRRPVPRGEVGALHLHGKSVIENYLNPNDISDAFYTGDDGRRWFVSGDDALINAEGFLHVLGRSENTLRRDNKIVVAGTVESFLEKEYPGTSTAVVNITSRDGAIGLYAIFDDKIPATSSTEIEHCVVQKLGKAYRIEGAASLKAIGYANSANIVGGNSLRIIQVQARLEKLLNRPIPIATLFEHYSVESLAAYLGGNDAVGVEQHALQPRAPPVTKDEGIAIVSMACRLPEKYWECAARVCGFWQDIEMLADGRPQCPTPAVSEVYESPPLSQSSSPVTTTEYLKQAPCSMVVIDHLWCGCCELF</sequence>
<gene>
    <name evidence="3" type="ORF">LMH87_001905</name>
</gene>
<dbReference type="GeneID" id="80889064"/>
<dbReference type="Gene3D" id="1.10.1200.10">
    <property type="entry name" value="ACP-like"/>
    <property type="match status" value="1"/>
</dbReference>
<comment type="caution">
    <text evidence="3">The sequence shown here is derived from an EMBL/GenBank/DDBJ whole genome shotgun (WGS) entry which is preliminary data.</text>
</comment>
<dbReference type="InterPro" id="IPR000873">
    <property type="entry name" value="AMP-dep_synth/lig_dom"/>
</dbReference>
<feature type="domain" description="Carrier" evidence="2">
    <location>
        <begin position="615"/>
        <end position="655"/>
    </location>
</feature>
<evidence type="ECO:0000259" key="1">
    <source>
        <dbReference type="Pfam" id="PF00501"/>
    </source>
</evidence>
<name>A0A9W8UJ55_AKAMU</name>
<dbReference type="PROSITE" id="PS00455">
    <property type="entry name" value="AMP_BINDING"/>
    <property type="match status" value="1"/>
</dbReference>
<protein>
    <submittedName>
        <fullName evidence="3">Uncharacterized protein</fullName>
    </submittedName>
</protein>
<accession>A0A9W8UJ55</accession>
<dbReference type="Gene3D" id="3.40.50.12780">
    <property type="entry name" value="N-terminal domain of ligase-like"/>
    <property type="match status" value="1"/>
</dbReference>
<dbReference type="Pfam" id="PF00501">
    <property type="entry name" value="AMP-binding"/>
    <property type="match status" value="1"/>
</dbReference>
<dbReference type="Proteomes" id="UP001144673">
    <property type="component" value="Chromosome 3"/>
</dbReference>
<evidence type="ECO:0000259" key="2">
    <source>
        <dbReference type="Pfam" id="PF00550"/>
    </source>
</evidence>
<evidence type="ECO:0000313" key="4">
    <source>
        <dbReference type="Proteomes" id="UP001144673"/>
    </source>
</evidence>
<dbReference type="Pfam" id="PF00550">
    <property type="entry name" value="PP-binding"/>
    <property type="match status" value="1"/>
</dbReference>
<dbReference type="InterPro" id="IPR042099">
    <property type="entry name" value="ANL_N_sf"/>
</dbReference>
<dbReference type="SUPFAM" id="SSF47336">
    <property type="entry name" value="ACP-like"/>
    <property type="match status" value="1"/>
</dbReference>